<evidence type="ECO:0000313" key="2">
    <source>
        <dbReference type="Proteomes" id="UP000057910"/>
    </source>
</evidence>
<sequence>MKVNYQTIKPRGRQCPRTGVWSVYFGDMNVEHMCMSLDKALIHAHATRDAMLAGKIDRSGRPLSSEAAVLRGGQQ</sequence>
<protein>
    <submittedName>
        <fullName evidence="1">Uncharacterized protein</fullName>
    </submittedName>
</protein>
<proteinExistence type="predicted"/>
<dbReference type="EMBL" id="LPAD01000071">
    <property type="protein sequence ID" value="KVN83457.1"/>
    <property type="molecule type" value="Genomic_DNA"/>
</dbReference>
<dbReference type="AlphaFoldDB" id="A0ABD4E0Y6"/>
<name>A0ABD4E0Y6_9BURK</name>
<comment type="caution">
    <text evidence="1">The sequence shown here is derived from an EMBL/GenBank/DDBJ whole genome shotgun (WGS) entry which is preliminary data.</text>
</comment>
<dbReference type="RefSeq" id="WP_060040305.1">
    <property type="nucleotide sequence ID" value="NZ_LPAD01000071.1"/>
</dbReference>
<evidence type="ECO:0000313" key="1">
    <source>
        <dbReference type="EMBL" id="KVN83457.1"/>
    </source>
</evidence>
<dbReference type="Proteomes" id="UP000057910">
    <property type="component" value="Unassembled WGS sequence"/>
</dbReference>
<accession>A0ABD4E0Y6</accession>
<organism evidence="1 2">
    <name type="scientific">Burkholderia ubonensis</name>
    <dbReference type="NCBI Taxonomy" id="101571"/>
    <lineage>
        <taxon>Bacteria</taxon>
        <taxon>Pseudomonadati</taxon>
        <taxon>Pseudomonadota</taxon>
        <taxon>Betaproteobacteria</taxon>
        <taxon>Burkholderiales</taxon>
        <taxon>Burkholderiaceae</taxon>
        <taxon>Burkholderia</taxon>
        <taxon>Burkholderia cepacia complex</taxon>
    </lineage>
</organism>
<reference evidence="1 2" key="1">
    <citation type="submission" date="2015-11" db="EMBL/GenBank/DDBJ databases">
        <title>Expanding the genomic diversity of Burkholderia species for the development of highly accurate diagnostics.</title>
        <authorList>
            <person name="Sahl J."/>
            <person name="Keim P."/>
            <person name="Wagner D."/>
        </authorList>
    </citation>
    <scope>NUCLEOTIDE SEQUENCE [LARGE SCALE GENOMIC DNA]</scope>
    <source>
        <strain evidence="1 2">MSMB1585WGS</strain>
    </source>
</reference>
<gene>
    <name evidence="1" type="ORF">WJ68_16225</name>
</gene>